<evidence type="ECO:0000313" key="2">
    <source>
        <dbReference type="EMBL" id="GMH69626.1"/>
    </source>
</evidence>
<name>A0A9W7AFE3_9STRA</name>
<evidence type="ECO:0000313" key="3">
    <source>
        <dbReference type="Proteomes" id="UP001165085"/>
    </source>
</evidence>
<sequence>MSTPSFSSDLLLLHTLLSSPPNGLKTEPSSQPPTPPSQSSSRNSSPPSPSYELSGSPPLSTTLLLETASLNLLPYSPSYTNSSLPLSSSSLPALRKTSIITSPLTSNKMKGEYGENWLERLVDEKKEEGMDVKQFLRFVYDKVYKFC</sequence>
<accession>A0A9W7AFE3</accession>
<protein>
    <submittedName>
        <fullName evidence="2">Uncharacterized protein</fullName>
    </submittedName>
</protein>
<reference evidence="3" key="1">
    <citation type="journal article" date="2023" name="Commun. Biol.">
        <title>Genome analysis of Parmales, the sister group of diatoms, reveals the evolutionary specialization of diatoms from phago-mixotrophs to photoautotrophs.</title>
        <authorList>
            <person name="Ban H."/>
            <person name="Sato S."/>
            <person name="Yoshikawa S."/>
            <person name="Yamada K."/>
            <person name="Nakamura Y."/>
            <person name="Ichinomiya M."/>
            <person name="Sato N."/>
            <person name="Blanc-Mathieu R."/>
            <person name="Endo H."/>
            <person name="Kuwata A."/>
            <person name="Ogata H."/>
        </authorList>
    </citation>
    <scope>NUCLEOTIDE SEQUENCE [LARGE SCALE GENOMIC DNA]</scope>
    <source>
        <strain evidence="3">NIES 3701</strain>
    </source>
</reference>
<organism evidence="2 3">
    <name type="scientific">Triparma strigata</name>
    <dbReference type="NCBI Taxonomy" id="1606541"/>
    <lineage>
        <taxon>Eukaryota</taxon>
        <taxon>Sar</taxon>
        <taxon>Stramenopiles</taxon>
        <taxon>Ochrophyta</taxon>
        <taxon>Bolidophyceae</taxon>
        <taxon>Parmales</taxon>
        <taxon>Triparmaceae</taxon>
        <taxon>Triparma</taxon>
    </lineage>
</organism>
<comment type="caution">
    <text evidence="2">The sequence shown here is derived from an EMBL/GenBank/DDBJ whole genome shotgun (WGS) entry which is preliminary data.</text>
</comment>
<keyword evidence="3" id="KW-1185">Reference proteome</keyword>
<feature type="region of interest" description="Disordered" evidence="1">
    <location>
        <begin position="17"/>
        <end position="59"/>
    </location>
</feature>
<gene>
    <name evidence="2" type="ORF">TrST_g3774</name>
</gene>
<evidence type="ECO:0000256" key="1">
    <source>
        <dbReference type="SAM" id="MobiDB-lite"/>
    </source>
</evidence>
<dbReference type="AlphaFoldDB" id="A0A9W7AFE3"/>
<proteinExistence type="predicted"/>
<dbReference type="EMBL" id="BRXY01000134">
    <property type="protein sequence ID" value="GMH69626.1"/>
    <property type="molecule type" value="Genomic_DNA"/>
</dbReference>
<dbReference type="Proteomes" id="UP001165085">
    <property type="component" value="Unassembled WGS sequence"/>
</dbReference>